<dbReference type="OMA" id="WFTRAIN"/>
<feature type="transmembrane region" description="Helical" evidence="3">
    <location>
        <begin position="30"/>
        <end position="54"/>
    </location>
</feature>
<dbReference type="VEuPathDB" id="TriTrypDB:BSAL_46480"/>
<evidence type="ECO:0000256" key="1">
    <source>
        <dbReference type="ARBA" id="ARBA00022793"/>
    </source>
</evidence>
<feature type="transmembrane region" description="Helical" evidence="3">
    <location>
        <begin position="66"/>
        <end position="87"/>
    </location>
</feature>
<proteinExistence type="predicted"/>
<dbReference type="OrthoDB" id="5973539at2759"/>
<dbReference type="GO" id="GO:0004609">
    <property type="term" value="F:phosphatidylserine decarboxylase activity"/>
    <property type="evidence" value="ECO:0007669"/>
    <property type="project" value="InterPro"/>
</dbReference>
<sequence>MVSQSEWSLINNAQYLNEDRVARSREFVGVLYFILALSMLQMALLTGAVQGYVLPLRRFYKLNTNLVNNKVSTGIHCVFVTSVYFIVTGAAGASGYIFMSCLIGFWLFLMLVYIAVRKLLQYRAQQLHDQNLHMGGHHHSGEVTGSQDIASQGGAASSRRHSAQDLHASASFDFNFDSQSFDQVSLGSNDVNYQAMKNRMKKLTKAYGSWTACPKPMGPSQLTFTLLMVLGAVLVVCIFIGVFFGWKVHPYYVVEGGNSLKEEYQPTLNGKSIQMLYAFPGIATQFQFQLYVRLFTTECGKMYTKSVSDKKKAIYDSWIEPYGINMSQFIPSDYNAYDTVDQWFTRAINPALRPLPLSEIAVISPADCRLLVFEQSSDMSFFLKGYTVTISTLLGNFNIDGYPSYFDNAAVAVSRLAPQDYHRFHAPVSGKVISVTRIGGTYWSVNADATQSGNNVFLNARTVVVIDAGPRLGYVAVVGIGATCVGSVQLDLGNVTIGSEVTRGEPIGSMHFGGSTVLVLFSRGRIVFDQILLQRSRYGVETLVNVNSEIGSSR</sequence>
<dbReference type="PANTHER" id="PTHR10067">
    <property type="entry name" value="PHOSPHATIDYLSERINE DECARBOXYLASE"/>
    <property type="match status" value="1"/>
</dbReference>
<keyword evidence="3" id="KW-0472">Membrane</keyword>
<feature type="transmembrane region" description="Helical" evidence="3">
    <location>
        <begin position="93"/>
        <end position="116"/>
    </location>
</feature>
<dbReference type="Pfam" id="PF02666">
    <property type="entry name" value="PS_Dcarbxylase"/>
    <property type="match status" value="1"/>
</dbReference>
<evidence type="ECO:0000256" key="3">
    <source>
        <dbReference type="SAM" id="Phobius"/>
    </source>
</evidence>
<dbReference type="InterPro" id="IPR003817">
    <property type="entry name" value="PS_Dcarbxylase"/>
</dbReference>
<keyword evidence="1" id="KW-0210">Decarboxylase</keyword>
<dbReference type="AlphaFoldDB" id="A0A0S4JU42"/>
<evidence type="ECO:0000256" key="2">
    <source>
        <dbReference type="ARBA" id="ARBA00023239"/>
    </source>
</evidence>
<keyword evidence="5" id="KW-1185">Reference proteome</keyword>
<keyword evidence="3" id="KW-0812">Transmembrane</keyword>
<accession>A0A0S4JU42</accession>
<keyword evidence="2" id="KW-0456">Lyase</keyword>
<dbReference type="Proteomes" id="UP000051952">
    <property type="component" value="Unassembled WGS sequence"/>
</dbReference>
<keyword evidence="3" id="KW-1133">Transmembrane helix</keyword>
<dbReference type="EMBL" id="CYKH01002220">
    <property type="protein sequence ID" value="CUG94097.1"/>
    <property type="molecule type" value="Genomic_DNA"/>
</dbReference>
<protein>
    <submittedName>
        <fullName evidence="4">Phosphatidylserine decarboxylase, putative</fullName>
    </submittedName>
</protein>
<reference evidence="5" key="1">
    <citation type="submission" date="2015-09" db="EMBL/GenBank/DDBJ databases">
        <authorList>
            <consortium name="Pathogen Informatics"/>
        </authorList>
    </citation>
    <scope>NUCLEOTIDE SEQUENCE [LARGE SCALE GENOMIC DNA]</scope>
    <source>
        <strain evidence="5">Lake Konstanz</strain>
    </source>
</reference>
<dbReference type="GO" id="GO:0008654">
    <property type="term" value="P:phospholipid biosynthetic process"/>
    <property type="evidence" value="ECO:0007669"/>
    <property type="project" value="InterPro"/>
</dbReference>
<evidence type="ECO:0000313" key="4">
    <source>
        <dbReference type="EMBL" id="CUG94097.1"/>
    </source>
</evidence>
<organism evidence="4 5">
    <name type="scientific">Bodo saltans</name>
    <name type="common">Flagellated protozoan</name>
    <dbReference type="NCBI Taxonomy" id="75058"/>
    <lineage>
        <taxon>Eukaryota</taxon>
        <taxon>Discoba</taxon>
        <taxon>Euglenozoa</taxon>
        <taxon>Kinetoplastea</taxon>
        <taxon>Metakinetoplastina</taxon>
        <taxon>Eubodonida</taxon>
        <taxon>Bodonidae</taxon>
        <taxon>Bodo</taxon>
    </lineage>
</organism>
<evidence type="ECO:0000313" key="5">
    <source>
        <dbReference type="Proteomes" id="UP000051952"/>
    </source>
</evidence>
<dbReference type="PANTHER" id="PTHR10067:SF17">
    <property type="entry name" value="PHOSPHATIDYLSERINE DECARBOXYLASE PROENZYME 2"/>
    <property type="match status" value="1"/>
</dbReference>
<gene>
    <name evidence="4" type="ORF">BSAL_46480</name>
</gene>
<name>A0A0S4JU42_BODSA</name>
<feature type="transmembrane region" description="Helical" evidence="3">
    <location>
        <begin position="224"/>
        <end position="246"/>
    </location>
</feature>